<dbReference type="InterPro" id="IPR029045">
    <property type="entry name" value="ClpP/crotonase-like_dom_sf"/>
</dbReference>
<dbReference type="PANTHER" id="PTHR43802:SF1">
    <property type="entry name" value="IP11341P-RELATED"/>
    <property type="match status" value="1"/>
</dbReference>
<evidence type="ECO:0000313" key="3">
    <source>
        <dbReference type="EMBL" id="MDX8152674.1"/>
    </source>
</evidence>
<evidence type="ECO:0000256" key="2">
    <source>
        <dbReference type="RuleBase" id="RU003707"/>
    </source>
</evidence>
<comment type="similarity">
    <text evidence="1 2">Belongs to the enoyl-CoA hydratase/isomerase family.</text>
</comment>
<evidence type="ECO:0000256" key="1">
    <source>
        <dbReference type="ARBA" id="ARBA00005254"/>
    </source>
</evidence>
<dbReference type="PANTHER" id="PTHR43802">
    <property type="entry name" value="ENOYL-COA HYDRATASE"/>
    <property type="match status" value="1"/>
</dbReference>
<dbReference type="InterPro" id="IPR014748">
    <property type="entry name" value="Enoyl-CoA_hydra_C"/>
</dbReference>
<dbReference type="PROSITE" id="PS00166">
    <property type="entry name" value="ENOYL_COA_HYDRATASE"/>
    <property type="match status" value="1"/>
</dbReference>
<dbReference type="Gene3D" id="3.90.226.10">
    <property type="entry name" value="2-enoyl-CoA Hydratase, Chain A, domain 1"/>
    <property type="match status" value="1"/>
</dbReference>
<dbReference type="InterPro" id="IPR001753">
    <property type="entry name" value="Enoyl-CoA_hydra/iso"/>
</dbReference>
<keyword evidence="4" id="KW-1185">Reference proteome</keyword>
<dbReference type="EMBL" id="JAXAVX010000007">
    <property type="protein sequence ID" value="MDX8152674.1"/>
    <property type="molecule type" value="Genomic_DNA"/>
</dbReference>
<dbReference type="Proteomes" id="UP001277761">
    <property type="component" value="Unassembled WGS sequence"/>
</dbReference>
<name>A0ABU4VNN8_9ACTN</name>
<comment type="caution">
    <text evidence="3">The sequence shown here is derived from an EMBL/GenBank/DDBJ whole genome shotgun (WGS) entry which is preliminary data.</text>
</comment>
<protein>
    <submittedName>
        <fullName evidence="3">Enoyl-CoA hydratase-related protein</fullName>
    </submittedName>
</protein>
<dbReference type="Gene3D" id="1.10.12.10">
    <property type="entry name" value="Lyase 2-enoyl-coa Hydratase, Chain A, domain 2"/>
    <property type="match status" value="1"/>
</dbReference>
<dbReference type="CDD" id="cd06558">
    <property type="entry name" value="crotonase-like"/>
    <property type="match status" value="1"/>
</dbReference>
<accession>A0ABU4VNN8</accession>
<evidence type="ECO:0000313" key="4">
    <source>
        <dbReference type="Proteomes" id="UP001277761"/>
    </source>
</evidence>
<gene>
    <name evidence="3" type="ORF">SK069_13795</name>
</gene>
<dbReference type="Pfam" id="PF00378">
    <property type="entry name" value="ECH_1"/>
    <property type="match status" value="1"/>
</dbReference>
<dbReference type="InterPro" id="IPR018376">
    <property type="entry name" value="Enoyl-CoA_hyd/isom_CS"/>
</dbReference>
<proteinExistence type="inferred from homology"/>
<dbReference type="RefSeq" id="WP_319954830.1">
    <property type="nucleotide sequence ID" value="NZ_JAXAVX010000007.1"/>
</dbReference>
<sequence>MPDLLLTRPAEGVVLITLNRPERLNALEWDTLRLLRDELATLAEDRSVRAAILTGAGRGFCAGLDLQQDETFAPHREKVLDNQELFASTIVEMRELTLPLIAAVNGPAAGGGLALSLACDVRIAAPTARFGAAFVRIGLSGCDMGTSHLLPRIVGYGHASEMLLTGRLVPADEAERIGLVNRVVPAEELLDSALETAGLIAANAPFGVRMTKQVLGVNVDAPSLRAAIELENRTQVLTTGTAEQREALAAFLERRPARFSTNV</sequence>
<dbReference type="SUPFAM" id="SSF52096">
    <property type="entry name" value="ClpP/crotonase"/>
    <property type="match status" value="1"/>
</dbReference>
<organism evidence="3 4">
    <name type="scientific">Patulibacter brassicae</name>
    <dbReference type="NCBI Taxonomy" id="1705717"/>
    <lineage>
        <taxon>Bacteria</taxon>
        <taxon>Bacillati</taxon>
        <taxon>Actinomycetota</taxon>
        <taxon>Thermoleophilia</taxon>
        <taxon>Solirubrobacterales</taxon>
        <taxon>Patulibacteraceae</taxon>
        <taxon>Patulibacter</taxon>
    </lineage>
</organism>
<reference evidence="3 4" key="1">
    <citation type="submission" date="2023-11" db="EMBL/GenBank/DDBJ databases">
        <authorList>
            <person name="Xu M."/>
            <person name="Jiang T."/>
        </authorList>
    </citation>
    <scope>NUCLEOTIDE SEQUENCE [LARGE SCALE GENOMIC DNA]</scope>
    <source>
        <strain evidence="3 4">SD</strain>
    </source>
</reference>